<feature type="active site" description="Proton donor/acceptor" evidence="9">
    <location>
        <position position="123"/>
    </location>
</feature>
<feature type="domain" description="L,D-TPase catalytic" evidence="11">
    <location>
        <begin position="56"/>
        <end position="163"/>
    </location>
</feature>
<keyword evidence="6 9" id="KW-0133">Cell shape</keyword>
<evidence type="ECO:0000259" key="11">
    <source>
        <dbReference type="PROSITE" id="PS52029"/>
    </source>
</evidence>
<dbReference type="InterPro" id="IPR038063">
    <property type="entry name" value="Transpep_catalytic_dom"/>
</dbReference>
<dbReference type="Proteomes" id="UP001387364">
    <property type="component" value="Chromosome"/>
</dbReference>
<evidence type="ECO:0000256" key="4">
    <source>
        <dbReference type="ARBA" id="ARBA00022679"/>
    </source>
</evidence>
<accession>A0ABZ2NC85</accession>
<proteinExistence type="inferred from homology"/>
<evidence type="ECO:0000313" key="13">
    <source>
        <dbReference type="Proteomes" id="UP001387364"/>
    </source>
</evidence>
<sequence length="164" mass="18120">MFHIVKAGETLTSISQDYRVSLAELIEANPEIQQNRIYIGQKITIPRLPSPATIPYKISVSLSARTLTLTYRGRIVKVYPIGVGKMLTRTPVGTFVIINKAPNPGGPYGTMWMSLSKKSYGIHGTNNPASIGKYVSKGCIRMYNHDVEQLAKTVPIGTEVNIHY</sequence>
<organism evidence="12 13">
    <name type="scientific">Bacillus kandeliae</name>
    <dbReference type="NCBI Taxonomy" id="3129297"/>
    <lineage>
        <taxon>Bacteria</taxon>
        <taxon>Bacillati</taxon>
        <taxon>Bacillota</taxon>
        <taxon>Bacilli</taxon>
        <taxon>Bacillales</taxon>
        <taxon>Bacillaceae</taxon>
        <taxon>Bacillus</taxon>
    </lineage>
</organism>
<dbReference type="SMART" id="SM00257">
    <property type="entry name" value="LysM"/>
    <property type="match status" value="1"/>
</dbReference>
<evidence type="ECO:0000256" key="7">
    <source>
        <dbReference type="ARBA" id="ARBA00022984"/>
    </source>
</evidence>
<dbReference type="InterPro" id="IPR018392">
    <property type="entry name" value="LysM"/>
</dbReference>
<dbReference type="SUPFAM" id="SSF54106">
    <property type="entry name" value="LysM domain"/>
    <property type="match status" value="1"/>
</dbReference>
<dbReference type="CDD" id="cd00118">
    <property type="entry name" value="LysM"/>
    <property type="match status" value="1"/>
</dbReference>
<dbReference type="InterPro" id="IPR005490">
    <property type="entry name" value="LD_TPept_cat_dom"/>
</dbReference>
<dbReference type="PANTHER" id="PTHR30582:SF24">
    <property type="entry name" value="L,D-TRANSPEPTIDASE ERFK_SRFK-RELATED"/>
    <property type="match status" value="1"/>
</dbReference>
<dbReference type="Gene3D" id="3.10.350.10">
    <property type="entry name" value="LysM domain"/>
    <property type="match status" value="1"/>
</dbReference>
<protein>
    <submittedName>
        <fullName evidence="12">L,D-transpeptidase family protein</fullName>
    </submittedName>
</protein>
<comment type="pathway">
    <text evidence="1 9">Cell wall biogenesis; peptidoglycan biosynthesis.</text>
</comment>
<evidence type="ECO:0000256" key="9">
    <source>
        <dbReference type="PROSITE-ProRule" id="PRU01373"/>
    </source>
</evidence>
<keyword evidence="4" id="KW-0808">Transferase</keyword>
<dbReference type="SUPFAM" id="SSF141523">
    <property type="entry name" value="L,D-transpeptidase catalytic domain-like"/>
    <property type="match status" value="1"/>
</dbReference>
<evidence type="ECO:0000256" key="2">
    <source>
        <dbReference type="ARBA" id="ARBA00005992"/>
    </source>
</evidence>
<evidence type="ECO:0000256" key="5">
    <source>
        <dbReference type="ARBA" id="ARBA00022801"/>
    </source>
</evidence>
<dbReference type="PANTHER" id="PTHR30582">
    <property type="entry name" value="L,D-TRANSPEPTIDASE"/>
    <property type="match status" value="1"/>
</dbReference>
<dbReference type="Gene3D" id="2.40.440.10">
    <property type="entry name" value="L,D-transpeptidase catalytic domain-like"/>
    <property type="match status" value="1"/>
</dbReference>
<dbReference type="PROSITE" id="PS52029">
    <property type="entry name" value="LD_TPASE"/>
    <property type="match status" value="1"/>
</dbReference>
<evidence type="ECO:0000259" key="10">
    <source>
        <dbReference type="PROSITE" id="PS51782"/>
    </source>
</evidence>
<dbReference type="RefSeq" id="WP_338754745.1">
    <property type="nucleotide sequence ID" value="NZ_CP147404.1"/>
</dbReference>
<keyword evidence="8 9" id="KW-0961">Cell wall biogenesis/degradation</keyword>
<reference evidence="12 13" key="1">
    <citation type="submission" date="2024-02" db="EMBL/GenBank/DDBJ databases">
        <title>Seven novel Bacillus-like species.</title>
        <authorList>
            <person name="Liu G."/>
        </authorList>
    </citation>
    <scope>NUCLEOTIDE SEQUENCE [LARGE SCALE GENOMIC DNA]</scope>
    <source>
        <strain evidence="12 13">FJAT-52991</strain>
    </source>
</reference>
<evidence type="ECO:0000256" key="1">
    <source>
        <dbReference type="ARBA" id="ARBA00004752"/>
    </source>
</evidence>
<keyword evidence="7 9" id="KW-0573">Peptidoglycan synthesis</keyword>
<keyword evidence="3" id="KW-0328">Glycosyltransferase</keyword>
<evidence type="ECO:0000256" key="8">
    <source>
        <dbReference type="ARBA" id="ARBA00023316"/>
    </source>
</evidence>
<dbReference type="PROSITE" id="PS51782">
    <property type="entry name" value="LYSM"/>
    <property type="match status" value="1"/>
</dbReference>
<evidence type="ECO:0000256" key="3">
    <source>
        <dbReference type="ARBA" id="ARBA00022676"/>
    </source>
</evidence>
<evidence type="ECO:0000313" key="12">
    <source>
        <dbReference type="EMBL" id="WXB94865.1"/>
    </source>
</evidence>
<evidence type="ECO:0000256" key="6">
    <source>
        <dbReference type="ARBA" id="ARBA00022960"/>
    </source>
</evidence>
<dbReference type="EMBL" id="CP147404">
    <property type="protein sequence ID" value="WXB94865.1"/>
    <property type="molecule type" value="Genomic_DNA"/>
</dbReference>
<name>A0ABZ2NC85_9BACI</name>
<feature type="active site" description="Nucleophile" evidence="9">
    <location>
        <position position="139"/>
    </location>
</feature>
<dbReference type="Pfam" id="PF03734">
    <property type="entry name" value="YkuD"/>
    <property type="match status" value="1"/>
</dbReference>
<dbReference type="InterPro" id="IPR050979">
    <property type="entry name" value="LD-transpeptidase"/>
</dbReference>
<dbReference type="CDD" id="cd16913">
    <property type="entry name" value="YkuD_like"/>
    <property type="match status" value="1"/>
</dbReference>
<comment type="similarity">
    <text evidence="2">Belongs to the YkuD family.</text>
</comment>
<keyword evidence="5" id="KW-0378">Hydrolase</keyword>
<keyword evidence="13" id="KW-1185">Reference proteome</keyword>
<gene>
    <name evidence="12" type="ORF">WDJ61_08305</name>
</gene>
<feature type="domain" description="LysM" evidence="10">
    <location>
        <begin position="1"/>
        <end position="45"/>
    </location>
</feature>
<dbReference type="Pfam" id="PF01476">
    <property type="entry name" value="LysM"/>
    <property type="match status" value="1"/>
</dbReference>
<dbReference type="InterPro" id="IPR036779">
    <property type="entry name" value="LysM_dom_sf"/>
</dbReference>